<name>A0AAN9HUN1_CROPI</name>
<dbReference type="AlphaFoldDB" id="A0AAN9HUN1"/>
<evidence type="ECO:0000313" key="3">
    <source>
        <dbReference type="Proteomes" id="UP001372338"/>
    </source>
</evidence>
<dbReference type="EMBL" id="JAYWIO010000006">
    <property type="protein sequence ID" value="KAK7256853.1"/>
    <property type="molecule type" value="Genomic_DNA"/>
</dbReference>
<evidence type="ECO:0000313" key="2">
    <source>
        <dbReference type="EMBL" id="KAK7256853.1"/>
    </source>
</evidence>
<accession>A0AAN9HUN1</accession>
<feature type="compositionally biased region" description="Basic residues" evidence="1">
    <location>
        <begin position="141"/>
        <end position="152"/>
    </location>
</feature>
<reference evidence="2 3" key="1">
    <citation type="submission" date="2024-01" db="EMBL/GenBank/DDBJ databases">
        <title>The genomes of 5 underutilized Papilionoideae crops provide insights into root nodulation and disease resistanc.</title>
        <authorList>
            <person name="Yuan L."/>
        </authorList>
    </citation>
    <scope>NUCLEOTIDE SEQUENCE [LARGE SCALE GENOMIC DNA]</scope>
    <source>
        <strain evidence="2">ZHUSHIDOU_FW_LH</strain>
        <tissue evidence="2">Leaf</tissue>
    </source>
</reference>
<feature type="region of interest" description="Disordered" evidence="1">
    <location>
        <begin position="131"/>
        <end position="152"/>
    </location>
</feature>
<dbReference type="Proteomes" id="UP001372338">
    <property type="component" value="Unassembled WGS sequence"/>
</dbReference>
<sequence>MSCSELVESFREGVDGDEFPALFKSLVGRKMLFKVANPVCGSSVDTASIKVRGVCDDSNIISLFESPVSESQVSELPPEKVDDIGDDTDVSSSLLVSPNSICSANNGPFTPLASVGLQTPPTALKKKFDNLFADDTPPTHVPRKRVNKSMKK</sequence>
<comment type="caution">
    <text evidence="2">The sequence shown here is derived from an EMBL/GenBank/DDBJ whole genome shotgun (WGS) entry which is preliminary data.</text>
</comment>
<keyword evidence="3" id="KW-1185">Reference proteome</keyword>
<organism evidence="2 3">
    <name type="scientific">Crotalaria pallida</name>
    <name type="common">Smooth rattlebox</name>
    <name type="synonym">Crotalaria striata</name>
    <dbReference type="NCBI Taxonomy" id="3830"/>
    <lineage>
        <taxon>Eukaryota</taxon>
        <taxon>Viridiplantae</taxon>
        <taxon>Streptophyta</taxon>
        <taxon>Embryophyta</taxon>
        <taxon>Tracheophyta</taxon>
        <taxon>Spermatophyta</taxon>
        <taxon>Magnoliopsida</taxon>
        <taxon>eudicotyledons</taxon>
        <taxon>Gunneridae</taxon>
        <taxon>Pentapetalae</taxon>
        <taxon>rosids</taxon>
        <taxon>fabids</taxon>
        <taxon>Fabales</taxon>
        <taxon>Fabaceae</taxon>
        <taxon>Papilionoideae</taxon>
        <taxon>50 kb inversion clade</taxon>
        <taxon>genistoids sensu lato</taxon>
        <taxon>core genistoids</taxon>
        <taxon>Crotalarieae</taxon>
        <taxon>Crotalaria</taxon>
    </lineage>
</organism>
<evidence type="ECO:0000256" key="1">
    <source>
        <dbReference type="SAM" id="MobiDB-lite"/>
    </source>
</evidence>
<proteinExistence type="predicted"/>
<gene>
    <name evidence="2" type="ORF">RIF29_30390</name>
</gene>
<protein>
    <submittedName>
        <fullName evidence="2">Uncharacterized protein</fullName>
    </submittedName>
</protein>